<evidence type="ECO:0000256" key="1">
    <source>
        <dbReference type="ARBA" id="ARBA00023015"/>
    </source>
</evidence>
<dbReference type="PROSITE" id="PS51063">
    <property type="entry name" value="HTH_CRP_2"/>
    <property type="match status" value="1"/>
</dbReference>
<dbReference type="InterPro" id="IPR014710">
    <property type="entry name" value="RmlC-like_jellyroll"/>
</dbReference>
<dbReference type="PROSITE" id="PS00042">
    <property type="entry name" value="HTH_CRP_1"/>
    <property type="match status" value="1"/>
</dbReference>
<dbReference type="Pfam" id="PF00027">
    <property type="entry name" value="cNMP_binding"/>
    <property type="match status" value="1"/>
</dbReference>
<dbReference type="Gene3D" id="1.10.10.10">
    <property type="entry name" value="Winged helix-like DNA-binding domain superfamily/Winged helix DNA-binding domain"/>
    <property type="match status" value="1"/>
</dbReference>
<feature type="compositionally biased region" description="Polar residues" evidence="4">
    <location>
        <begin position="20"/>
        <end position="29"/>
    </location>
</feature>
<dbReference type="AlphaFoldDB" id="A0A4Y3WF88"/>
<protein>
    <submittedName>
        <fullName evidence="6">Transcriptional regulator</fullName>
    </submittedName>
</protein>
<reference evidence="6 7" key="1">
    <citation type="submission" date="2019-06" db="EMBL/GenBank/DDBJ databases">
        <title>Whole genome shotgun sequence of Nitrobacter winogradskyi NBRC 14297.</title>
        <authorList>
            <person name="Hosoyama A."/>
            <person name="Uohara A."/>
            <person name="Ohji S."/>
            <person name="Ichikawa N."/>
        </authorList>
    </citation>
    <scope>NUCLEOTIDE SEQUENCE [LARGE SCALE GENOMIC DNA]</scope>
    <source>
        <strain evidence="6 7">NBRC 14297</strain>
    </source>
</reference>
<dbReference type="CDD" id="cd00038">
    <property type="entry name" value="CAP_ED"/>
    <property type="match status" value="1"/>
</dbReference>
<dbReference type="InterPro" id="IPR018335">
    <property type="entry name" value="Tscrpt_reg_HTH_Crp-type_CS"/>
</dbReference>
<evidence type="ECO:0000256" key="4">
    <source>
        <dbReference type="SAM" id="MobiDB-lite"/>
    </source>
</evidence>
<evidence type="ECO:0000256" key="2">
    <source>
        <dbReference type="ARBA" id="ARBA00023125"/>
    </source>
</evidence>
<keyword evidence="2" id="KW-0238">DNA-binding</keyword>
<feature type="domain" description="HTH crp-type" evidence="5">
    <location>
        <begin position="185"/>
        <end position="261"/>
    </location>
</feature>
<organism evidence="6 7">
    <name type="scientific">Nitrobacter winogradskyi</name>
    <name type="common">Nitrobacter agilis</name>
    <dbReference type="NCBI Taxonomy" id="913"/>
    <lineage>
        <taxon>Bacteria</taxon>
        <taxon>Pseudomonadati</taxon>
        <taxon>Pseudomonadota</taxon>
        <taxon>Alphaproteobacteria</taxon>
        <taxon>Hyphomicrobiales</taxon>
        <taxon>Nitrobacteraceae</taxon>
        <taxon>Nitrobacter</taxon>
    </lineage>
</organism>
<gene>
    <name evidence="6" type="ORF">NWI01_30700</name>
</gene>
<dbReference type="CDD" id="cd00092">
    <property type="entry name" value="HTH_CRP"/>
    <property type="match status" value="1"/>
</dbReference>
<dbReference type="InterPro" id="IPR036388">
    <property type="entry name" value="WH-like_DNA-bd_sf"/>
</dbReference>
<dbReference type="SMART" id="SM00419">
    <property type="entry name" value="HTH_CRP"/>
    <property type="match status" value="1"/>
</dbReference>
<dbReference type="PRINTS" id="PR00034">
    <property type="entry name" value="HTHCRP"/>
</dbReference>
<evidence type="ECO:0000256" key="3">
    <source>
        <dbReference type="ARBA" id="ARBA00023163"/>
    </source>
</evidence>
<dbReference type="Gene3D" id="2.60.120.10">
    <property type="entry name" value="Jelly Rolls"/>
    <property type="match status" value="1"/>
</dbReference>
<name>A0A4Y3WF88_NITWI</name>
<proteinExistence type="predicted"/>
<evidence type="ECO:0000259" key="5">
    <source>
        <dbReference type="PROSITE" id="PS51063"/>
    </source>
</evidence>
<dbReference type="GO" id="GO:0003700">
    <property type="term" value="F:DNA-binding transcription factor activity"/>
    <property type="evidence" value="ECO:0007669"/>
    <property type="project" value="InterPro"/>
</dbReference>
<comment type="caution">
    <text evidence="6">The sequence shown here is derived from an EMBL/GenBank/DDBJ whole genome shotgun (WGS) entry which is preliminary data.</text>
</comment>
<dbReference type="GO" id="GO:0003677">
    <property type="term" value="F:DNA binding"/>
    <property type="evidence" value="ECO:0007669"/>
    <property type="project" value="UniProtKB-KW"/>
</dbReference>
<dbReference type="Pfam" id="PF13545">
    <property type="entry name" value="HTH_Crp_2"/>
    <property type="match status" value="1"/>
</dbReference>
<accession>A0A4Y3WF88</accession>
<dbReference type="InterPro" id="IPR018490">
    <property type="entry name" value="cNMP-bd_dom_sf"/>
</dbReference>
<dbReference type="SMART" id="SM00100">
    <property type="entry name" value="cNMP"/>
    <property type="match status" value="1"/>
</dbReference>
<dbReference type="SUPFAM" id="SSF46785">
    <property type="entry name" value="Winged helix' DNA-binding domain"/>
    <property type="match status" value="1"/>
</dbReference>
<dbReference type="InterPro" id="IPR036390">
    <property type="entry name" value="WH_DNA-bd_sf"/>
</dbReference>
<evidence type="ECO:0000313" key="7">
    <source>
        <dbReference type="Proteomes" id="UP000318825"/>
    </source>
</evidence>
<keyword evidence="1" id="KW-0805">Transcription regulation</keyword>
<dbReference type="InterPro" id="IPR000595">
    <property type="entry name" value="cNMP-bd_dom"/>
</dbReference>
<dbReference type="Proteomes" id="UP000318825">
    <property type="component" value="Unassembled WGS sequence"/>
</dbReference>
<dbReference type="EMBL" id="BJNF01000091">
    <property type="protein sequence ID" value="GEC17178.1"/>
    <property type="molecule type" value="Genomic_DNA"/>
</dbReference>
<dbReference type="SUPFAM" id="SSF51206">
    <property type="entry name" value="cAMP-binding domain-like"/>
    <property type="match status" value="1"/>
</dbReference>
<evidence type="ECO:0000313" key="6">
    <source>
        <dbReference type="EMBL" id="GEC17178.1"/>
    </source>
</evidence>
<feature type="region of interest" description="Disordered" evidence="4">
    <location>
        <begin position="1"/>
        <end position="35"/>
    </location>
</feature>
<keyword evidence="3" id="KW-0804">Transcription</keyword>
<dbReference type="InterPro" id="IPR012318">
    <property type="entry name" value="HTH_CRP"/>
</dbReference>
<sequence length="268" mass="29841">MQAPREGTAGASKKRFPSRRLTSSWSDMNTPRKDIHNSNVPKLCQSCEVRHKGMCGALNANELMDFARHTRVVKVSAGDVLLQEQGSISCYANVMRGVLKLTKTMADGRQQIVGLQFAPDFVGRLHQDESPVRVEACSGVEVCSITRNALRKMLEKNPALETKLLHQALREVDQGREWMLALGRKTAREKVASFLMMMVRQIDPFSGGNAATAFDLPLTRAEIGDFLGLTIGTVSRELTWLRRIGVIQISSHRHIDVLKLEALRQYAG</sequence>